<dbReference type="CDD" id="cd23161">
    <property type="entry name" value="Prefoldin_6"/>
    <property type="match status" value="1"/>
</dbReference>
<sequence length="125" mass="14606">MEEVQKKLQSEVEAYKQVQRDYHKAVITRQQLDGQLNENTAVKEELDLLKSGNEVFKLIGPVLIKQELDEAKQNVNKRIEYISNELKRTETVIADLDTKQQQHRETLDKLQQMFQMAHQKTAVKA</sequence>
<organism evidence="6 7">
    <name type="scientific">Aphidius gifuensis</name>
    <name type="common">Parasitoid wasp</name>
    <dbReference type="NCBI Taxonomy" id="684658"/>
    <lineage>
        <taxon>Eukaryota</taxon>
        <taxon>Metazoa</taxon>
        <taxon>Ecdysozoa</taxon>
        <taxon>Arthropoda</taxon>
        <taxon>Hexapoda</taxon>
        <taxon>Insecta</taxon>
        <taxon>Pterygota</taxon>
        <taxon>Neoptera</taxon>
        <taxon>Endopterygota</taxon>
        <taxon>Hymenoptera</taxon>
        <taxon>Apocrita</taxon>
        <taxon>Ichneumonoidea</taxon>
        <taxon>Braconidae</taxon>
        <taxon>Aphidiinae</taxon>
        <taxon>Aphidius</taxon>
    </lineage>
</organism>
<gene>
    <name evidence="6" type="ORF">HCN44_009424</name>
</gene>
<evidence type="ECO:0000256" key="3">
    <source>
        <dbReference type="ARBA" id="ARBA00023186"/>
    </source>
</evidence>
<dbReference type="SUPFAM" id="SSF46579">
    <property type="entry name" value="Prefoldin"/>
    <property type="match status" value="1"/>
</dbReference>
<evidence type="ECO:0000256" key="1">
    <source>
        <dbReference type="ARBA" id="ARBA00008045"/>
    </source>
</evidence>
<keyword evidence="7" id="KW-1185">Reference proteome</keyword>
<dbReference type="EMBL" id="JACMRX010000001">
    <property type="protein sequence ID" value="KAF7998026.1"/>
    <property type="molecule type" value="Genomic_DNA"/>
</dbReference>
<name>A0A834Y7K9_APHGI</name>
<dbReference type="GO" id="GO:0051082">
    <property type="term" value="F:unfolded protein binding"/>
    <property type="evidence" value="ECO:0007669"/>
    <property type="project" value="InterPro"/>
</dbReference>
<accession>A0A834Y7K9</accession>
<dbReference type="GO" id="GO:0005737">
    <property type="term" value="C:cytoplasm"/>
    <property type="evidence" value="ECO:0007669"/>
    <property type="project" value="TreeGrafter"/>
</dbReference>
<keyword evidence="5" id="KW-0175">Coiled coil</keyword>
<dbReference type="FunFam" id="1.10.287.370:FF:000003">
    <property type="entry name" value="Prefoldin subunit 6"/>
    <property type="match status" value="1"/>
</dbReference>
<evidence type="ECO:0000256" key="5">
    <source>
        <dbReference type="SAM" id="Coils"/>
    </source>
</evidence>
<dbReference type="PANTHER" id="PTHR21431">
    <property type="entry name" value="PREFOLDIN SUBUNIT 6"/>
    <property type="match status" value="1"/>
</dbReference>
<dbReference type="GO" id="GO:0006457">
    <property type="term" value="P:protein folding"/>
    <property type="evidence" value="ECO:0007669"/>
    <property type="project" value="InterPro"/>
</dbReference>
<dbReference type="Proteomes" id="UP000639338">
    <property type="component" value="Unassembled WGS sequence"/>
</dbReference>
<evidence type="ECO:0000313" key="6">
    <source>
        <dbReference type="EMBL" id="KAF7998026.1"/>
    </source>
</evidence>
<dbReference type="Gene3D" id="1.10.287.370">
    <property type="match status" value="1"/>
</dbReference>
<keyword evidence="3" id="KW-0143">Chaperone</keyword>
<dbReference type="GO" id="GO:0051087">
    <property type="term" value="F:protein-folding chaperone binding"/>
    <property type="evidence" value="ECO:0007669"/>
    <property type="project" value="TreeGrafter"/>
</dbReference>
<evidence type="ECO:0000256" key="2">
    <source>
        <dbReference type="ARBA" id="ARBA00011695"/>
    </source>
</evidence>
<dbReference type="OrthoDB" id="248120at2759"/>
<comment type="subunit">
    <text evidence="2">Heterohexamer of two PFD-alpha type and four PFD-beta type subunits.</text>
</comment>
<dbReference type="PANTHER" id="PTHR21431:SF0">
    <property type="entry name" value="PREFOLDIN SUBUNIT 6"/>
    <property type="match status" value="1"/>
</dbReference>
<comment type="caution">
    <text evidence="6">The sequence shown here is derived from an EMBL/GenBank/DDBJ whole genome shotgun (WGS) entry which is preliminary data.</text>
</comment>
<evidence type="ECO:0000256" key="4">
    <source>
        <dbReference type="ARBA" id="ARBA00072592"/>
    </source>
</evidence>
<dbReference type="GO" id="GO:0051131">
    <property type="term" value="P:chaperone-mediated protein complex assembly"/>
    <property type="evidence" value="ECO:0007669"/>
    <property type="project" value="TreeGrafter"/>
</dbReference>
<proteinExistence type="inferred from homology"/>
<dbReference type="InterPro" id="IPR009053">
    <property type="entry name" value="Prefoldin"/>
</dbReference>
<feature type="coiled-coil region" evidence="5">
    <location>
        <begin position="65"/>
        <end position="113"/>
    </location>
</feature>
<dbReference type="GO" id="GO:0016272">
    <property type="term" value="C:prefoldin complex"/>
    <property type="evidence" value="ECO:0007669"/>
    <property type="project" value="InterPro"/>
</dbReference>
<dbReference type="InterPro" id="IPR002777">
    <property type="entry name" value="PFD_beta-like"/>
</dbReference>
<dbReference type="AlphaFoldDB" id="A0A834Y7K9"/>
<comment type="similarity">
    <text evidence="1">Belongs to the prefoldin subunit beta family.</text>
</comment>
<evidence type="ECO:0000313" key="7">
    <source>
        <dbReference type="Proteomes" id="UP000639338"/>
    </source>
</evidence>
<reference evidence="6 7" key="1">
    <citation type="submission" date="2020-08" db="EMBL/GenBank/DDBJ databases">
        <title>Aphidius gifuensis genome sequencing and assembly.</title>
        <authorList>
            <person name="Du Z."/>
        </authorList>
    </citation>
    <scope>NUCLEOTIDE SEQUENCE [LARGE SCALE GENOMIC DNA]</scope>
    <source>
        <strain evidence="6">YNYX2018</strain>
        <tissue evidence="6">Adults</tissue>
    </source>
</reference>
<dbReference type="Pfam" id="PF01920">
    <property type="entry name" value="Prefoldin_2"/>
    <property type="match status" value="1"/>
</dbReference>
<protein>
    <recommendedName>
        <fullName evidence="4">Probable prefoldin subunit 6</fullName>
    </recommendedName>
</protein>